<evidence type="ECO:0000256" key="3">
    <source>
        <dbReference type="ARBA" id="ARBA00023125"/>
    </source>
</evidence>
<feature type="domain" description="HTH tetR-type" evidence="6">
    <location>
        <begin position="8"/>
        <end position="68"/>
    </location>
</feature>
<dbReference type="PANTHER" id="PTHR30055">
    <property type="entry name" value="HTH-TYPE TRANSCRIPTIONAL REGULATOR RUTR"/>
    <property type="match status" value="1"/>
</dbReference>
<dbReference type="SUPFAM" id="SSF48498">
    <property type="entry name" value="Tetracyclin repressor-like, C-terminal domain"/>
    <property type="match status" value="1"/>
</dbReference>
<reference evidence="7 8" key="1">
    <citation type="submission" date="2020-07" db="EMBL/GenBank/DDBJ databases">
        <title>Sequencing the genomes of 1000 actinobacteria strains.</title>
        <authorList>
            <person name="Klenk H.-P."/>
        </authorList>
    </citation>
    <scope>NUCLEOTIDE SEQUENCE [LARGE SCALE GENOMIC DNA]</scope>
    <source>
        <strain evidence="7 8">DSM 15165</strain>
    </source>
</reference>
<dbReference type="PROSITE" id="PS01081">
    <property type="entry name" value="HTH_TETR_1"/>
    <property type="match status" value="1"/>
</dbReference>
<proteinExistence type="predicted"/>
<evidence type="ECO:0000256" key="4">
    <source>
        <dbReference type="ARBA" id="ARBA00023163"/>
    </source>
</evidence>
<dbReference type="InterPro" id="IPR036271">
    <property type="entry name" value="Tet_transcr_reg_TetR-rel_C_sf"/>
</dbReference>
<dbReference type="PROSITE" id="PS50977">
    <property type="entry name" value="HTH_TETR_2"/>
    <property type="match status" value="1"/>
</dbReference>
<dbReference type="InterPro" id="IPR009057">
    <property type="entry name" value="Homeodomain-like_sf"/>
</dbReference>
<evidence type="ECO:0000256" key="5">
    <source>
        <dbReference type="PROSITE-ProRule" id="PRU00335"/>
    </source>
</evidence>
<sequence>MPRLIDHDERNDAIAQAAIRVLTRDGLAALSVRNLAAEAGIATASLRRAFPTQDALRQFCFDEIRDAVAARIGALSGEGAPLVLALLLELLPLDATRRSEFVAQLQLGSLALTDPALRPSAIRLSEDVRRACTAAVAELARCGLLSEANDAGLEAERLHALLDGLALHLLWEPGPDPAGRASRILTRHIDSLAG</sequence>
<protein>
    <submittedName>
        <fullName evidence="7">AcrR family transcriptional regulator</fullName>
    </submittedName>
</protein>
<keyword evidence="3 5" id="KW-0238">DNA-binding</keyword>
<evidence type="ECO:0000259" key="6">
    <source>
        <dbReference type="PROSITE" id="PS50977"/>
    </source>
</evidence>
<keyword evidence="4" id="KW-0804">Transcription</keyword>
<evidence type="ECO:0000256" key="1">
    <source>
        <dbReference type="ARBA" id="ARBA00022491"/>
    </source>
</evidence>
<name>A0A853D3D0_9MICO</name>
<dbReference type="Pfam" id="PF13977">
    <property type="entry name" value="TetR_C_6"/>
    <property type="match status" value="1"/>
</dbReference>
<dbReference type="EMBL" id="JACCFL010000001">
    <property type="protein sequence ID" value="NYJ25205.1"/>
    <property type="molecule type" value="Genomic_DNA"/>
</dbReference>
<dbReference type="SUPFAM" id="SSF46689">
    <property type="entry name" value="Homeodomain-like"/>
    <property type="match status" value="1"/>
</dbReference>
<evidence type="ECO:0000313" key="8">
    <source>
        <dbReference type="Proteomes" id="UP000578352"/>
    </source>
</evidence>
<keyword evidence="1" id="KW-0678">Repressor</keyword>
<dbReference type="Pfam" id="PF00440">
    <property type="entry name" value="TetR_N"/>
    <property type="match status" value="1"/>
</dbReference>
<dbReference type="PANTHER" id="PTHR30055:SF234">
    <property type="entry name" value="HTH-TYPE TRANSCRIPTIONAL REGULATOR BETI"/>
    <property type="match status" value="1"/>
</dbReference>
<keyword evidence="2" id="KW-0805">Transcription regulation</keyword>
<organism evidence="7 8">
    <name type="scientific">Leifsonia shinshuensis</name>
    <dbReference type="NCBI Taxonomy" id="150026"/>
    <lineage>
        <taxon>Bacteria</taxon>
        <taxon>Bacillati</taxon>
        <taxon>Actinomycetota</taxon>
        <taxon>Actinomycetes</taxon>
        <taxon>Micrococcales</taxon>
        <taxon>Microbacteriaceae</taxon>
        <taxon>Leifsonia</taxon>
    </lineage>
</organism>
<dbReference type="GO" id="GO:0000976">
    <property type="term" value="F:transcription cis-regulatory region binding"/>
    <property type="evidence" value="ECO:0007669"/>
    <property type="project" value="TreeGrafter"/>
</dbReference>
<dbReference type="InterPro" id="IPR050109">
    <property type="entry name" value="HTH-type_TetR-like_transc_reg"/>
</dbReference>
<dbReference type="GO" id="GO:0003700">
    <property type="term" value="F:DNA-binding transcription factor activity"/>
    <property type="evidence" value="ECO:0007669"/>
    <property type="project" value="TreeGrafter"/>
</dbReference>
<accession>A0A853D3D0</accession>
<evidence type="ECO:0000256" key="2">
    <source>
        <dbReference type="ARBA" id="ARBA00023015"/>
    </source>
</evidence>
<dbReference type="Gene3D" id="1.10.357.10">
    <property type="entry name" value="Tetracycline Repressor, domain 2"/>
    <property type="match status" value="1"/>
</dbReference>
<dbReference type="InterPro" id="IPR023772">
    <property type="entry name" value="DNA-bd_HTH_TetR-type_CS"/>
</dbReference>
<dbReference type="AlphaFoldDB" id="A0A853D3D0"/>
<feature type="DNA-binding region" description="H-T-H motif" evidence="5">
    <location>
        <begin position="31"/>
        <end position="50"/>
    </location>
</feature>
<gene>
    <name evidence="7" type="ORF">HNR13_003492</name>
</gene>
<dbReference type="RefSeq" id="WP_179607830.1">
    <property type="nucleotide sequence ID" value="NZ_BAABEH010000001.1"/>
</dbReference>
<evidence type="ECO:0000313" key="7">
    <source>
        <dbReference type="EMBL" id="NYJ25205.1"/>
    </source>
</evidence>
<dbReference type="InterPro" id="IPR001647">
    <property type="entry name" value="HTH_TetR"/>
</dbReference>
<dbReference type="Proteomes" id="UP000578352">
    <property type="component" value="Unassembled WGS sequence"/>
</dbReference>
<dbReference type="InterPro" id="IPR039538">
    <property type="entry name" value="BetI_C"/>
</dbReference>
<comment type="caution">
    <text evidence="7">The sequence shown here is derived from an EMBL/GenBank/DDBJ whole genome shotgun (WGS) entry which is preliminary data.</text>
</comment>